<name>A0A0M2R8S6_9PROT</name>
<dbReference type="Proteomes" id="UP000034491">
    <property type="component" value="Unassembled WGS sequence"/>
</dbReference>
<comment type="caution">
    <text evidence="2">The sequence shown here is derived from an EMBL/GenBank/DDBJ whole genome shotgun (WGS) entry which is preliminary data.</text>
</comment>
<evidence type="ECO:0000313" key="3">
    <source>
        <dbReference type="Proteomes" id="UP000034491"/>
    </source>
</evidence>
<dbReference type="EMBL" id="LANI01000009">
    <property type="protein sequence ID" value="KKJ76869.1"/>
    <property type="molecule type" value="Genomic_DNA"/>
</dbReference>
<evidence type="ECO:0000259" key="1">
    <source>
        <dbReference type="Pfam" id="PF08670"/>
    </source>
</evidence>
<proteinExistence type="predicted"/>
<gene>
    <name evidence="2" type="ORF">WH95_10590</name>
</gene>
<feature type="domain" description="MEKHLA" evidence="1">
    <location>
        <begin position="10"/>
        <end position="156"/>
    </location>
</feature>
<dbReference type="OrthoDB" id="9794448at2"/>
<dbReference type="AlphaFoldDB" id="A0A0M2R8S6"/>
<evidence type="ECO:0000313" key="2">
    <source>
        <dbReference type="EMBL" id="KKJ76869.1"/>
    </source>
</evidence>
<protein>
    <recommendedName>
        <fullName evidence="1">MEKHLA domain-containing protein</fullName>
    </recommendedName>
</protein>
<keyword evidence="3" id="KW-1185">Reference proteome</keyword>
<organism evidence="2 3">
    <name type="scientific">Kiloniella litopenaei</name>
    <dbReference type="NCBI Taxonomy" id="1549748"/>
    <lineage>
        <taxon>Bacteria</taxon>
        <taxon>Pseudomonadati</taxon>
        <taxon>Pseudomonadota</taxon>
        <taxon>Alphaproteobacteria</taxon>
        <taxon>Rhodospirillales</taxon>
        <taxon>Kiloniellaceae</taxon>
        <taxon>Kiloniella</taxon>
    </lineage>
</organism>
<accession>A0A0M2R8S6</accession>
<dbReference type="InterPro" id="IPR013978">
    <property type="entry name" value="MEKHLA"/>
</dbReference>
<dbReference type="Pfam" id="PF08670">
    <property type="entry name" value="MEKHLA"/>
    <property type="match status" value="1"/>
</dbReference>
<dbReference type="RefSeq" id="WP_046506699.1">
    <property type="nucleotide sequence ID" value="NZ_LANI01000009.1"/>
</dbReference>
<sequence length="157" mass="18008">MPEISEFQEQHAKRLIDSFKAVTGKDLIKLDKEKSWGRQLFEAPFVVVSHNGGADPVLNYGNLIALNLWEMSWDDFTKIPSRKTAEPEFRDDRAIMLQQAKEKGYFDNYRGIRISSKGKRFLIEEAIIWTVPPIKESNNPDALRAGQAATFSSWTFL</sequence>
<reference evidence="2 3" key="1">
    <citation type="submission" date="2015-03" db="EMBL/GenBank/DDBJ databases">
        <title>Genome sequence of Kiloniella sp. P1-1, isolated from the gut microflora of Pacific white shrimp, Penaeus vannamei.</title>
        <authorList>
            <person name="Shao Z."/>
            <person name="Wang L."/>
            <person name="Li X."/>
        </authorList>
    </citation>
    <scope>NUCLEOTIDE SEQUENCE [LARGE SCALE GENOMIC DNA]</scope>
    <source>
        <strain evidence="2 3">P1-1</strain>
    </source>
</reference>